<dbReference type="InterPro" id="IPR050776">
    <property type="entry name" value="Ank_Repeat/CDKN_Inhibitor"/>
</dbReference>
<dbReference type="AlphaFoldDB" id="A0A6U7XK86"/>
<evidence type="ECO:0000313" key="4">
    <source>
        <dbReference type="EMBL" id="CAD9005531.1"/>
    </source>
</evidence>
<keyword evidence="1" id="KW-0677">Repeat</keyword>
<dbReference type="PANTHER" id="PTHR24201">
    <property type="entry name" value="ANK_REP_REGION DOMAIN-CONTAINING PROTEIN"/>
    <property type="match status" value="1"/>
</dbReference>
<reference evidence="4" key="1">
    <citation type="submission" date="2021-01" db="EMBL/GenBank/DDBJ databases">
        <authorList>
            <person name="Corre E."/>
            <person name="Pelletier E."/>
            <person name="Niang G."/>
            <person name="Scheremetjew M."/>
            <person name="Finn R."/>
            <person name="Kale V."/>
            <person name="Holt S."/>
            <person name="Cochrane G."/>
            <person name="Meng A."/>
            <person name="Brown T."/>
            <person name="Cohen L."/>
        </authorList>
    </citation>
    <scope>NUCLEOTIDE SEQUENCE</scope>
    <source>
        <strain evidence="4">NIES-381</strain>
    </source>
</reference>
<dbReference type="SUPFAM" id="SSF48403">
    <property type="entry name" value="Ankyrin repeat"/>
    <property type="match status" value="1"/>
</dbReference>
<accession>A0A6U7XK86</accession>
<dbReference type="GO" id="GO:0005634">
    <property type="term" value="C:nucleus"/>
    <property type="evidence" value="ECO:0007669"/>
    <property type="project" value="TreeGrafter"/>
</dbReference>
<proteinExistence type="predicted"/>
<name>A0A6U7XK86_9EUGL</name>
<protein>
    <submittedName>
        <fullName evidence="4">Uncharacterized protein</fullName>
    </submittedName>
</protein>
<sequence length="256" mass="27919">MANETMMLTDGTQVSLCRPASVNDADWAQVKEWLKANPAAAKNMQKAVKDTTENPMQLAGFREVMALAEVMKNNKNTPTQFQALANDPQLATAFNEMKAGGMQAVMKYYNDPAFLHAVSVKMGGLPQEVKAAMRTLPEACKAGDAEAVKKLLEAGVDANTKDAKGISALHYAVGVDRLDILKLLMDKKADPKVVDTAGNTLLHYAAGYGRQQTTEYFLQCGLPINQRNSRGETPLDCANRNKHQHIITLLRSRGAQ</sequence>
<dbReference type="InterPro" id="IPR036770">
    <property type="entry name" value="Ankyrin_rpt-contain_sf"/>
</dbReference>
<dbReference type="PROSITE" id="PS50297">
    <property type="entry name" value="ANK_REP_REGION"/>
    <property type="match status" value="3"/>
</dbReference>
<feature type="repeat" description="ANK" evidence="3">
    <location>
        <begin position="230"/>
        <end position="256"/>
    </location>
</feature>
<feature type="repeat" description="ANK" evidence="3">
    <location>
        <begin position="164"/>
        <end position="196"/>
    </location>
</feature>
<dbReference type="PROSITE" id="PS50088">
    <property type="entry name" value="ANK_REPEAT"/>
    <property type="match status" value="4"/>
</dbReference>
<evidence type="ECO:0000256" key="2">
    <source>
        <dbReference type="ARBA" id="ARBA00023043"/>
    </source>
</evidence>
<keyword evidence="2 3" id="KW-0040">ANK repeat</keyword>
<evidence type="ECO:0000256" key="3">
    <source>
        <dbReference type="PROSITE-ProRule" id="PRU00023"/>
    </source>
</evidence>
<dbReference type="Gene3D" id="1.25.40.20">
    <property type="entry name" value="Ankyrin repeat-containing domain"/>
    <property type="match status" value="2"/>
</dbReference>
<evidence type="ECO:0000313" key="5">
    <source>
        <dbReference type="EMBL" id="CAD9005532.1"/>
    </source>
</evidence>
<dbReference type="EMBL" id="HBGA01045503">
    <property type="protein sequence ID" value="CAD9005531.1"/>
    <property type="molecule type" value="Transcribed_RNA"/>
</dbReference>
<feature type="repeat" description="ANK" evidence="3">
    <location>
        <begin position="197"/>
        <end position="229"/>
    </location>
</feature>
<gene>
    <name evidence="4" type="ORF">EGYM00392_LOCUS16619</name>
    <name evidence="5" type="ORF">EGYM00392_LOCUS16620</name>
</gene>
<feature type="repeat" description="ANK" evidence="3">
    <location>
        <begin position="131"/>
        <end position="163"/>
    </location>
</feature>
<dbReference type="SMART" id="SM00248">
    <property type="entry name" value="ANK"/>
    <property type="match status" value="4"/>
</dbReference>
<dbReference type="InterPro" id="IPR002110">
    <property type="entry name" value="Ankyrin_rpt"/>
</dbReference>
<evidence type="ECO:0000256" key="1">
    <source>
        <dbReference type="ARBA" id="ARBA00022737"/>
    </source>
</evidence>
<organism evidence="4">
    <name type="scientific">Eutreptiella gymnastica</name>
    <dbReference type="NCBI Taxonomy" id="73025"/>
    <lineage>
        <taxon>Eukaryota</taxon>
        <taxon>Discoba</taxon>
        <taxon>Euglenozoa</taxon>
        <taxon>Euglenida</taxon>
        <taxon>Spirocuta</taxon>
        <taxon>Euglenophyceae</taxon>
        <taxon>Eutreptiales</taxon>
        <taxon>Eutreptiaceae</taxon>
        <taxon>Eutreptiella</taxon>
    </lineage>
</organism>
<dbReference type="EMBL" id="HBGA01045505">
    <property type="protein sequence ID" value="CAD9005532.1"/>
    <property type="molecule type" value="Transcribed_RNA"/>
</dbReference>
<dbReference type="Pfam" id="PF12796">
    <property type="entry name" value="Ank_2"/>
    <property type="match status" value="1"/>
</dbReference>